<name>A0A1G2EG19_9BACT</name>
<dbReference type="Gene3D" id="3.90.740.10">
    <property type="entry name" value="Valyl/Leucyl/Isoleucyl-tRNA synthetase, editing domain"/>
    <property type="match status" value="1"/>
</dbReference>
<dbReference type="InterPro" id="IPR009080">
    <property type="entry name" value="tRNAsynth_Ia_anticodon-bd"/>
</dbReference>
<feature type="domain" description="Methionyl/Valyl/Leucyl/Isoleucyl-tRNA synthetase anticodon-binding" evidence="18">
    <location>
        <begin position="855"/>
        <end position="1010"/>
    </location>
</feature>
<dbReference type="GO" id="GO:0005524">
    <property type="term" value="F:ATP binding"/>
    <property type="evidence" value="ECO:0007669"/>
    <property type="project" value="UniProtKB-UniRule"/>
</dbReference>
<evidence type="ECO:0000256" key="3">
    <source>
        <dbReference type="ARBA" id="ARBA00007078"/>
    </source>
</evidence>
<dbReference type="InterPro" id="IPR014729">
    <property type="entry name" value="Rossmann-like_a/b/a_fold"/>
</dbReference>
<comment type="similarity">
    <text evidence="3 15">Belongs to the class-I aminoacyl-tRNA synthetase family. IleS type 2 subfamily.</text>
</comment>
<dbReference type="PRINTS" id="PR00984">
    <property type="entry name" value="TRNASYNTHILE"/>
</dbReference>
<feature type="short sequence motif" description="'HIGH' region" evidence="15">
    <location>
        <begin position="42"/>
        <end position="52"/>
    </location>
</feature>
<reference evidence="19 20" key="1">
    <citation type="journal article" date="2016" name="Nat. Commun.">
        <title>Thousands of microbial genomes shed light on interconnected biogeochemical processes in an aquifer system.</title>
        <authorList>
            <person name="Anantharaman K."/>
            <person name="Brown C.T."/>
            <person name="Hug L.A."/>
            <person name="Sharon I."/>
            <person name="Castelle C.J."/>
            <person name="Probst A.J."/>
            <person name="Thomas B.C."/>
            <person name="Singh A."/>
            <person name="Wilkins M.J."/>
            <person name="Karaoz U."/>
            <person name="Brodie E.L."/>
            <person name="Williams K.H."/>
            <person name="Hubbard S.S."/>
            <person name="Banfield J.F."/>
        </authorList>
    </citation>
    <scope>NUCLEOTIDE SEQUENCE [LARGE SCALE GENOMIC DNA]</scope>
</reference>
<comment type="domain">
    <text evidence="15">IleRS has two distinct active sites: one for aminoacylation and one for editing. The misactivated valine is translocated from the active site to the editing site, which sterically excludes the correctly activated isoleucine. The single editing site contains two valyl binding pockets, one specific for each substrate (Val-AMP or Val-tRNA(Ile)).</text>
</comment>
<evidence type="ECO:0000259" key="18">
    <source>
        <dbReference type="Pfam" id="PF08264"/>
    </source>
</evidence>
<dbReference type="CDD" id="cd07961">
    <property type="entry name" value="Anticodon_Ia_Ile_ABEc"/>
    <property type="match status" value="1"/>
</dbReference>
<evidence type="ECO:0000256" key="1">
    <source>
        <dbReference type="ARBA" id="ARBA00001947"/>
    </source>
</evidence>
<dbReference type="InterPro" id="IPR002300">
    <property type="entry name" value="aa-tRNA-synth_Ia"/>
</dbReference>
<sequence>MELKFPELEHKILEFWKKDKTFEKSIKQRAKARDFVFYEGPPTANGKPGLHHVLARSYKDIICRYKTMRGFRVLRKAGWDTHGLPVELEIEKKLGLKNKKDIEKYGIAEFNKKCRESVWQYKDEWEKLTTRIGFWLDMENPYITYENSYIESLWHIIKQIHQKGLLYKGHKVVPYCPRCGTALSSHEVAQGYKAVKENSIFVKFKIQPDTYLLVWTTTPWTLPANAAIAVNPKFVYAKVKFGVDNLILAKERLSVLGEGYQVIEELKGQDLIGLEYERLFGEVRPPQEVGPRVIAGDFVSLDEGTGLVHIAPAFGVDDMQVGKKNNLPVILNVDEEGKFKPEVKQWAGIFVKDADPLIIKNLKEKNLLFKEELHEHDYPFCWRCSSPLLYYAKESWFINMQKGKKDLIQNSQKINWVPAYLKEGRFGEWLKEVKDWAFSRERYWGTPLPVWQCKKCQHQAVIGSRQDLLNQKFSNNKYFILRHGESVVNVKKLANCWPEKIHYPLTEKGKRQIRGAVQKLKKEKIDLIFSSDLLRTKQTAEIVGQELGSKINFDERLRDVNIGIFNGKPLGKTGEFWNKGENLTPLEHYSKRFQTAPPEGENYVELEKRMFGFIKEMDQKYQGKNILIVSHKRPFTLLEKVVLGYDMEKFVETILKEKEIKTGELRKLEFKNLPYNEKMELDFHRPYIDEVRFRCSQCAGLMERAPELIDVWFDSGSMPFATVAQFPADYICEGIDQTRGWFYTLLAVATLLGKGAPYKNVISLGHVLDEKGEKMSKSKGNVVDPQYIIEKYGSDAVRWYFYTVNQPGDVKLFAEKDVGGNLKKFIMTYWNCFAFYQTYQSKGVVRRRTSNNILDKWIVSRLNELINEVTKRLDQYDVTPAARAIEAFIINDLSLWYIRRSRKRFEEASSTLYFVLLTLSKLTAPFVPFLSEEIRQGIQSKYLPRVLRFKYPREVVKFKIKNSVHLKDWPKADKKLVDKKLNQEMEKVRGIVSLALAERAKAGIKVRQPLASLKIRNPQAEIRNNKELLNLIQEEVNVKEIVFDSKIKKEIELNTKITPELKEEGMVRDAIRQIQDMRKQAGLKPADKISIEYSGTPELNEVLMKNKNFILQETKAKDFHLASKPKVDQESLGLSIKKL</sequence>
<feature type="short sequence motif" description="'KMSKS' region" evidence="15">
    <location>
        <begin position="774"/>
        <end position="778"/>
    </location>
</feature>
<evidence type="ECO:0000256" key="7">
    <source>
        <dbReference type="ARBA" id="ARBA00022723"/>
    </source>
</evidence>
<evidence type="ECO:0000313" key="20">
    <source>
        <dbReference type="Proteomes" id="UP000178647"/>
    </source>
</evidence>
<comment type="subunit">
    <text evidence="4 15">Monomer.</text>
</comment>
<feature type="domain" description="Aminoacyl-tRNA synthetase class Ia" evidence="17">
    <location>
        <begin position="11"/>
        <end position="476"/>
    </location>
</feature>
<keyword evidence="12 15" id="KW-0030">Aminoacyl-tRNA synthetase</keyword>
<dbReference type="InterPro" id="IPR002301">
    <property type="entry name" value="Ile-tRNA-ligase"/>
</dbReference>
<proteinExistence type="inferred from homology"/>
<dbReference type="InterPro" id="IPR001345">
    <property type="entry name" value="PG/BPGM_mutase_AS"/>
</dbReference>
<evidence type="ECO:0000256" key="6">
    <source>
        <dbReference type="ARBA" id="ARBA00022598"/>
    </source>
</evidence>
<dbReference type="PANTHER" id="PTHR42780:SF1">
    <property type="entry name" value="ISOLEUCINE--TRNA LIGASE, CYTOPLASMIC"/>
    <property type="match status" value="1"/>
</dbReference>
<dbReference type="SUPFAM" id="SSF53254">
    <property type="entry name" value="Phosphoglycerate mutase-like"/>
    <property type="match status" value="1"/>
</dbReference>
<evidence type="ECO:0000256" key="9">
    <source>
        <dbReference type="ARBA" id="ARBA00022833"/>
    </source>
</evidence>
<dbReference type="Proteomes" id="UP000178647">
    <property type="component" value="Unassembled WGS sequence"/>
</dbReference>
<dbReference type="HAMAP" id="MF_02003">
    <property type="entry name" value="Ile_tRNA_synth_type2"/>
    <property type="match status" value="1"/>
</dbReference>
<dbReference type="CDD" id="cd07067">
    <property type="entry name" value="HP_PGM_like"/>
    <property type="match status" value="1"/>
</dbReference>
<dbReference type="GO" id="GO:0004822">
    <property type="term" value="F:isoleucine-tRNA ligase activity"/>
    <property type="evidence" value="ECO:0007669"/>
    <property type="project" value="UniProtKB-UniRule"/>
</dbReference>
<keyword evidence="5 15" id="KW-0963">Cytoplasm</keyword>
<comment type="subcellular location">
    <subcellularLocation>
        <location evidence="2 15">Cytoplasm</location>
    </subcellularLocation>
</comment>
<evidence type="ECO:0000256" key="15">
    <source>
        <dbReference type="HAMAP-Rule" id="MF_02003"/>
    </source>
</evidence>
<organism evidence="19 20">
    <name type="scientific">Candidatus Nealsonbacteria bacterium RIFCSPLOWO2_01_FULL_43_32</name>
    <dbReference type="NCBI Taxonomy" id="1801672"/>
    <lineage>
        <taxon>Bacteria</taxon>
        <taxon>Candidatus Nealsoniibacteriota</taxon>
    </lineage>
</organism>
<keyword evidence="11 15" id="KW-0648">Protein biosynthesis</keyword>
<evidence type="ECO:0000256" key="13">
    <source>
        <dbReference type="ARBA" id="ARBA00025217"/>
    </source>
</evidence>
<keyword evidence="10 15" id="KW-0067">ATP-binding</keyword>
<dbReference type="InterPro" id="IPR029033">
    <property type="entry name" value="His_PPase_superfam"/>
</dbReference>
<dbReference type="PROSITE" id="PS00175">
    <property type="entry name" value="PG_MUTASE"/>
    <property type="match status" value="1"/>
</dbReference>
<keyword evidence="7 15" id="KW-0479">Metal-binding</keyword>
<comment type="catalytic activity">
    <reaction evidence="14 15">
        <text>tRNA(Ile) + L-isoleucine + ATP = L-isoleucyl-tRNA(Ile) + AMP + diphosphate</text>
        <dbReference type="Rhea" id="RHEA:11060"/>
        <dbReference type="Rhea" id="RHEA-COMP:9666"/>
        <dbReference type="Rhea" id="RHEA-COMP:9695"/>
        <dbReference type="ChEBI" id="CHEBI:30616"/>
        <dbReference type="ChEBI" id="CHEBI:33019"/>
        <dbReference type="ChEBI" id="CHEBI:58045"/>
        <dbReference type="ChEBI" id="CHEBI:78442"/>
        <dbReference type="ChEBI" id="CHEBI:78528"/>
        <dbReference type="ChEBI" id="CHEBI:456215"/>
        <dbReference type="EC" id="6.1.1.5"/>
    </reaction>
</comment>
<dbReference type="GO" id="GO:0008270">
    <property type="term" value="F:zinc ion binding"/>
    <property type="evidence" value="ECO:0007669"/>
    <property type="project" value="UniProtKB-UniRule"/>
</dbReference>
<dbReference type="PANTHER" id="PTHR42780">
    <property type="entry name" value="SOLEUCYL-TRNA SYNTHETASE"/>
    <property type="match status" value="1"/>
</dbReference>
<evidence type="ECO:0000256" key="5">
    <source>
        <dbReference type="ARBA" id="ARBA00022490"/>
    </source>
</evidence>
<dbReference type="Gene3D" id="3.40.50.620">
    <property type="entry name" value="HUPs"/>
    <property type="match status" value="2"/>
</dbReference>
<evidence type="ECO:0000259" key="17">
    <source>
        <dbReference type="Pfam" id="PF00133"/>
    </source>
</evidence>
<evidence type="ECO:0000313" key="19">
    <source>
        <dbReference type="EMBL" id="OGZ24290.1"/>
    </source>
</evidence>
<feature type="binding site" evidence="16">
    <location>
        <begin position="482"/>
        <end position="489"/>
    </location>
    <ligand>
        <name>substrate</name>
    </ligand>
</feature>
<comment type="cofactor">
    <cofactor evidence="1 15">
        <name>Zn(2+)</name>
        <dbReference type="ChEBI" id="CHEBI:29105"/>
    </cofactor>
</comment>
<evidence type="ECO:0000256" key="11">
    <source>
        <dbReference type="ARBA" id="ARBA00022917"/>
    </source>
</evidence>
<feature type="binding site" evidence="16">
    <location>
        <position position="535"/>
    </location>
    <ligand>
        <name>substrate</name>
    </ligand>
</feature>
<dbReference type="Gene3D" id="3.40.50.1240">
    <property type="entry name" value="Phosphoglycerate mutase-like"/>
    <property type="match status" value="1"/>
</dbReference>
<dbReference type="InterPro" id="IPR023586">
    <property type="entry name" value="Ile-tRNA-ligase_type2"/>
</dbReference>
<dbReference type="Gene3D" id="1.10.730.10">
    <property type="entry name" value="Isoleucyl-tRNA Synthetase, Domain 1"/>
    <property type="match status" value="1"/>
</dbReference>
<dbReference type="FunFam" id="3.40.50.620:FF:000063">
    <property type="entry name" value="Isoleucine--tRNA ligase"/>
    <property type="match status" value="1"/>
</dbReference>
<dbReference type="SUPFAM" id="SSF52374">
    <property type="entry name" value="Nucleotidylyl transferase"/>
    <property type="match status" value="1"/>
</dbReference>
<dbReference type="SMART" id="SM00855">
    <property type="entry name" value="PGAM"/>
    <property type="match status" value="1"/>
</dbReference>
<feature type="binding site" evidence="15">
    <location>
        <position position="777"/>
    </location>
    <ligand>
        <name>ATP</name>
        <dbReference type="ChEBI" id="CHEBI:30616"/>
    </ligand>
</feature>
<dbReference type="Pfam" id="PF00133">
    <property type="entry name" value="tRNA-synt_1"/>
    <property type="match status" value="2"/>
</dbReference>
<dbReference type="InterPro" id="IPR013155">
    <property type="entry name" value="M/V/L/I-tRNA-synth_anticd-bd"/>
</dbReference>
<dbReference type="SUPFAM" id="SSF47323">
    <property type="entry name" value="Anticodon-binding domain of a subclass of class I aminoacyl-tRNA synthetases"/>
    <property type="match status" value="1"/>
</dbReference>
<evidence type="ECO:0000256" key="2">
    <source>
        <dbReference type="ARBA" id="ARBA00004496"/>
    </source>
</evidence>
<dbReference type="GO" id="GO:0000049">
    <property type="term" value="F:tRNA binding"/>
    <property type="evidence" value="ECO:0007669"/>
    <property type="project" value="InterPro"/>
</dbReference>
<evidence type="ECO:0000256" key="14">
    <source>
        <dbReference type="ARBA" id="ARBA00048359"/>
    </source>
</evidence>
<dbReference type="InterPro" id="IPR033709">
    <property type="entry name" value="Anticodon_Ile_ABEc"/>
</dbReference>
<feature type="domain" description="Aminoacyl-tRNA synthetase class Ia" evidence="17">
    <location>
        <begin position="662"/>
        <end position="811"/>
    </location>
</feature>
<comment type="caution">
    <text evidence="19">The sequence shown here is derived from an EMBL/GenBank/DDBJ whole genome shotgun (WGS) entry which is preliminary data.</text>
</comment>
<comment type="function">
    <text evidence="13 15">Catalyzes the attachment of isoleucine to tRNA(Ile). As IleRS can inadvertently accommodate and process structurally similar amino acids such as valine, to avoid such errors it has two additional distinct tRNA(Ile)-dependent editing activities. One activity is designated as 'pretransfer' editing and involves the hydrolysis of activated Val-AMP. The other activity is designated 'posttransfer' editing and involves deacylation of mischarged Val-tRNA(Ile).</text>
</comment>
<dbReference type="GO" id="GO:0006428">
    <property type="term" value="P:isoleucyl-tRNA aminoacylation"/>
    <property type="evidence" value="ECO:0007669"/>
    <property type="project" value="UniProtKB-UniRule"/>
</dbReference>
<evidence type="ECO:0000256" key="10">
    <source>
        <dbReference type="ARBA" id="ARBA00022840"/>
    </source>
</evidence>
<evidence type="ECO:0000256" key="4">
    <source>
        <dbReference type="ARBA" id="ARBA00011245"/>
    </source>
</evidence>
<keyword evidence="9 15" id="KW-0862">Zinc</keyword>
<accession>A0A1G2EG19</accession>
<dbReference type="InterPro" id="IPR013078">
    <property type="entry name" value="His_Pase_superF_clade-1"/>
</dbReference>
<keyword evidence="6 15" id="KW-0436">Ligase</keyword>
<dbReference type="InterPro" id="IPR009008">
    <property type="entry name" value="Val/Leu/Ile-tRNA-synth_edit"/>
</dbReference>
<dbReference type="EC" id="6.1.1.5" evidence="15"/>
<dbReference type="EMBL" id="MHMH01000014">
    <property type="protein sequence ID" value="OGZ24290.1"/>
    <property type="molecule type" value="Genomic_DNA"/>
</dbReference>
<dbReference type="GO" id="GO:0005737">
    <property type="term" value="C:cytoplasm"/>
    <property type="evidence" value="ECO:0007669"/>
    <property type="project" value="UniProtKB-SubCell"/>
</dbReference>
<evidence type="ECO:0000256" key="16">
    <source>
        <dbReference type="PIRSR" id="PIRSR613078-2"/>
    </source>
</evidence>
<evidence type="ECO:0000256" key="8">
    <source>
        <dbReference type="ARBA" id="ARBA00022741"/>
    </source>
</evidence>
<dbReference type="AlphaFoldDB" id="A0A1G2EG19"/>
<protein>
    <recommendedName>
        <fullName evidence="15">Isoleucine--tRNA ligase</fullName>
        <ecNumber evidence="15">6.1.1.5</ecNumber>
    </recommendedName>
    <alternativeName>
        <fullName evidence="15">Isoleucyl-tRNA synthetase</fullName>
        <shortName evidence="15">IleRS</shortName>
    </alternativeName>
</protein>
<dbReference type="GO" id="GO:0002161">
    <property type="term" value="F:aminoacyl-tRNA deacylase activity"/>
    <property type="evidence" value="ECO:0007669"/>
    <property type="project" value="InterPro"/>
</dbReference>
<evidence type="ECO:0000256" key="12">
    <source>
        <dbReference type="ARBA" id="ARBA00023146"/>
    </source>
</evidence>
<gene>
    <name evidence="15" type="primary">ileS</name>
    <name evidence="19" type="ORF">A2896_00265</name>
</gene>
<dbReference type="STRING" id="1801672.A2896_00265"/>
<dbReference type="Pfam" id="PF08264">
    <property type="entry name" value="Anticodon_1"/>
    <property type="match status" value="1"/>
</dbReference>
<keyword evidence="8 15" id="KW-0547">Nucleotide-binding</keyword>
<dbReference type="Pfam" id="PF00300">
    <property type="entry name" value="His_Phos_1"/>
    <property type="match status" value="1"/>
</dbReference>
<dbReference type="SUPFAM" id="SSF50677">
    <property type="entry name" value="ValRS/IleRS/LeuRS editing domain"/>
    <property type="match status" value="1"/>
</dbReference>